<keyword evidence="2" id="KW-0808">Transferase</keyword>
<dbReference type="PANTHER" id="PTHR43792">
    <property type="entry name" value="GNAT FAMILY, PUTATIVE (AFU_ORTHOLOGUE AFUA_3G00765)-RELATED-RELATED"/>
    <property type="match status" value="1"/>
</dbReference>
<reference evidence="2 3" key="1">
    <citation type="submission" date="2016-12" db="EMBL/GenBank/DDBJ databases">
        <title>Complete genome sequence of Microbacterium aurum KACC 15219.</title>
        <authorList>
            <person name="Jung Y."/>
            <person name="Shin J.-H."/>
            <person name="Lee Y.-J."/>
            <person name="Yi H."/>
            <person name="Bahn Y.-S."/>
            <person name="Kim J.F."/>
            <person name="Lee D.-W."/>
        </authorList>
    </citation>
    <scope>NUCLEOTIDE SEQUENCE [LARGE SCALE GENOMIC DNA]</scope>
    <source>
        <strain evidence="2 3">KACC 15219</strain>
    </source>
</reference>
<dbReference type="Gene3D" id="3.40.630.30">
    <property type="match status" value="1"/>
</dbReference>
<gene>
    <name evidence="2" type="ORF">BOH66_09240</name>
</gene>
<sequence>MTIATARLDLREMSEADMPALAAILTDPVAMVAYEGAFSAGEVEEWLHRQRERYARDGFGLWAVVLRASGEMIGQCGITLQRIDDDEVTEVGYLFQRAHWHRGYALEAAAACRDWAFGALPLDDLYAKVRSTNVASMNVAIRLGMTVRRTFTTHYRGVDMPHLAFAVSRAAWERRAPERTA</sequence>
<name>A0A1P8U8I3_9MICO</name>
<organism evidence="2 3">
    <name type="scientific">Microbacterium aurum</name>
    <dbReference type="NCBI Taxonomy" id="36805"/>
    <lineage>
        <taxon>Bacteria</taxon>
        <taxon>Bacillati</taxon>
        <taxon>Actinomycetota</taxon>
        <taxon>Actinomycetes</taxon>
        <taxon>Micrococcales</taxon>
        <taxon>Microbacteriaceae</taxon>
        <taxon>Microbacterium</taxon>
    </lineage>
</organism>
<proteinExistence type="predicted"/>
<dbReference type="InterPro" id="IPR000182">
    <property type="entry name" value="GNAT_dom"/>
</dbReference>
<dbReference type="Pfam" id="PF13302">
    <property type="entry name" value="Acetyltransf_3"/>
    <property type="match status" value="1"/>
</dbReference>
<dbReference type="Proteomes" id="UP000187185">
    <property type="component" value="Chromosome"/>
</dbReference>
<dbReference type="KEGG" id="maur:BOH66_09240"/>
<evidence type="ECO:0000313" key="2">
    <source>
        <dbReference type="EMBL" id="APZ34404.1"/>
    </source>
</evidence>
<dbReference type="AlphaFoldDB" id="A0A1P8U8I3"/>
<dbReference type="PANTHER" id="PTHR43792:SF1">
    <property type="entry name" value="N-ACETYLTRANSFERASE DOMAIN-CONTAINING PROTEIN"/>
    <property type="match status" value="1"/>
</dbReference>
<accession>A0A1P8U8I3</accession>
<evidence type="ECO:0000313" key="3">
    <source>
        <dbReference type="Proteomes" id="UP000187185"/>
    </source>
</evidence>
<dbReference type="EMBL" id="CP018762">
    <property type="protein sequence ID" value="APZ34404.1"/>
    <property type="molecule type" value="Genomic_DNA"/>
</dbReference>
<dbReference type="GO" id="GO:0016747">
    <property type="term" value="F:acyltransferase activity, transferring groups other than amino-acyl groups"/>
    <property type="evidence" value="ECO:0007669"/>
    <property type="project" value="InterPro"/>
</dbReference>
<dbReference type="OrthoDB" id="3533156at2"/>
<protein>
    <submittedName>
        <fullName evidence="2">GNAT family N-acetyltransferase</fullName>
    </submittedName>
</protein>
<dbReference type="STRING" id="36805.BOH66_09240"/>
<evidence type="ECO:0000259" key="1">
    <source>
        <dbReference type="PROSITE" id="PS51186"/>
    </source>
</evidence>
<dbReference type="SUPFAM" id="SSF55729">
    <property type="entry name" value="Acyl-CoA N-acyltransferases (Nat)"/>
    <property type="match status" value="1"/>
</dbReference>
<feature type="domain" description="N-acetyltransferase" evidence="1">
    <location>
        <begin position="8"/>
        <end position="170"/>
    </location>
</feature>
<keyword evidence="3" id="KW-1185">Reference proteome</keyword>
<dbReference type="PROSITE" id="PS51186">
    <property type="entry name" value="GNAT"/>
    <property type="match status" value="1"/>
</dbReference>
<dbReference type="InterPro" id="IPR051531">
    <property type="entry name" value="N-acetyltransferase"/>
</dbReference>
<dbReference type="RefSeq" id="WP_076690717.1">
    <property type="nucleotide sequence ID" value="NZ_CP018762.1"/>
</dbReference>
<dbReference type="InterPro" id="IPR016181">
    <property type="entry name" value="Acyl_CoA_acyltransferase"/>
</dbReference>